<keyword evidence="6 7" id="KW-0413">Isomerase</keyword>
<dbReference type="InterPro" id="IPR001608">
    <property type="entry name" value="Ala_racemase_N"/>
</dbReference>
<sequence>MSATDRAGATLTIDLDAIARNYATLCDRATPARVAGVVKANGYGLGADRVASRLWKAGCRDFFVALPEEGIRLRRHFRRYPPAGPDGGAEAPRIHVLCPMIRGIEADLVAHDLIPVLNNPAELALWAAATARHGRLPAALHLDTGMTRLGFIESELDMLSEKPELAGALDIRFVMTHLACADLPEHPLNEEQRRLFSAMRDRLPAPLRALPASFANSSGIFLGPAFHGEMVRPGVALYGVNPTPSRPNPMAQVVQLQGKIVQVHEIDRGRTVGYGAAHPVTRKARIATVPVGYADGYLRALGGQGHCAVNGVRVPIVGRISMDLTTLDVSALPEAATPIGTPVELIGPTVSLDELAGNAGTIGYEILTGLGRRYHRVYRTRSEAV</sequence>
<comment type="function">
    <text evidence="7">Catalyzes the interconversion of L-alanine and D-alanine. May also act on other amino acids.</text>
</comment>
<dbReference type="InterPro" id="IPR000821">
    <property type="entry name" value="Ala_racemase"/>
</dbReference>
<gene>
    <name evidence="11" type="primary">dadX</name>
    <name evidence="11" type="ORF">OCH7691_02075</name>
</gene>
<dbReference type="PANTHER" id="PTHR30511:SF0">
    <property type="entry name" value="ALANINE RACEMASE, CATABOLIC-RELATED"/>
    <property type="match status" value="1"/>
</dbReference>
<feature type="modified residue" description="N6-(pyridoxal phosphate)lysine" evidence="7 8">
    <location>
        <position position="39"/>
    </location>
</feature>
<evidence type="ECO:0000256" key="8">
    <source>
        <dbReference type="PIRSR" id="PIRSR600821-50"/>
    </source>
</evidence>
<feature type="binding site" evidence="7 9">
    <location>
        <position position="148"/>
    </location>
    <ligand>
        <name>substrate</name>
    </ligand>
</feature>
<dbReference type="InterPro" id="IPR009006">
    <property type="entry name" value="Ala_racemase/Decarboxylase_C"/>
</dbReference>
<dbReference type="Gene3D" id="3.20.20.10">
    <property type="entry name" value="Alanine racemase"/>
    <property type="match status" value="1"/>
</dbReference>
<dbReference type="PRINTS" id="PR00992">
    <property type="entry name" value="ALARACEMASE"/>
</dbReference>
<evidence type="ECO:0000256" key="1">
    <source>
        <dbReference type="ARBA" id="ARBA00000316"/>
    </source>
</evidence>
<dbReference type="GO" id="GO:0005829">
    <property type="term" value="C:cytosol"/>
    <property type="evidence" value="ECO:0007669"/>
    <property type="project" value="TreeGrafter"/>
</dbReference>
<dbReference type="SUPFAM" id="SSF50621">
    <property type="entry name" value="Alanine racemase C-terminal domain-like"/>
    <property type="match status" value="1"/>
</dbReference>
<dbReference type="GO" id="GO:0030170">
    <property type="term" value="F:pyridoxal phosphate binding"/>
    <property type="evidence" value="ECO:0007669"/>
    <property type="project" value="UniProtKB-UniRule"/>
</dbReference>
<feature type="binding site" evidence="7 9">
    <location>
        <position position="322"/>
    </location>
    <ligand>
        <name>substrate</name>
    </ligand>
</feature>
<dbReference type="HAMAP" id="MF_01201">
    <property type="entry name" value="Ala_racemase"/>
    <property type="match status" value="1"/>
</dbReference>
<dbReference type="RefSeq" id="WP_085883276.1">
    <property type="nucleotide sequence ID" value="NZ_FWFR01000001.1"/>
</dbReference>
<dbReference type="GO" id="GO:0008784">
    <property type="term" value="F:alanine racemase activity"/>
    <property type="evidence" value="ECO:0007669"/>
    <property type="project" value="UniProtKB-UniRule"/>
</dbReference>
<dbReference type="EMBL" id="FWFR01000001">
    <property type="protein sequence ID" value="SLN47990.1"/>
    <property type="molecule type" value="Genomic_DNA"/>
</dbReference>
<comment type="similarity">
    <text evidence="3 7">Belongs to the alanine racemase family.</text>
</comment>
<dbReference type="PANTHER" id="PTHR30511">
    <property type="entry name" value="ALANINE RACEMASE"/>
    <property type="match status" value="1"/>
</dbReference>
<dbReference type="Pfam" id="PF00842">
    <property type="entry name" value="Ala_racemase_C"/>
    <property type="match status" value="1"/>
</dbReference>
<feature type="active site" description="Proton acceptor; specific for D-alanine" evidence="7">
    <location>
        <position position="39"/>
    </location>
</feature>
<evidence type="ECO:0000256" key="3">
    <source>
        <dbReference type="ARBA" id="ARBA00007880"/>
    </source>
</evidence>
<comment type="cofactor">
    <cofactor evidence="2 7 8">
        <name>pyridoxal 5'-phosphate</name>
        <dbReference type="ChEBI" id="CHEBI:597326"/>
    </cofactor>
</comment>
<dbReference type="OrthoDB" id="9813814at2"/>
<dbReference type="GO" id="GO:0030632">
    <property type="term" value="P:D-alanine biosynthetic process"/>
    <property type="evidence" value="ECO:0007669"/>
    <property type="project" value="UniProtKB-UniRule"/>
</dbReference>
<feature type="domain" description="Alanine racemase C-terminal" evidence="10">
    <location>
        <begin position="253"/>
        <end position="379"/>
    </location>
</feature>
<dbReference type="PROSITE" id="PS00395">
    <property type="entry name" value="ALANINE_RACEMASE"/>
    <property type="match status" value="1"/>
</dbReference>
<dbReference type="Proteomes" id="UP000193200">
    <property type="component" value="Unassembled WGS sequence"/>
</dbReference>
<evidence type="ECO:0000256" key="5">
    <source>
        <dbReference type="ARBA" id="ARBA00022898"/>
    </source>
</evidence>
<protein>
    <recommendedName>
        <fullName evidence="4 7">Alanine racemase</fullName>
        <ecNumber evidence="4 7">5.1.1.1</ecNumber>
    </recommendedName>
</protein>
<comment type="catalytic activity">
    <reaction evidence="1 7">
        <text>L-alanine = D-alanine</text>
        <dbReference type="Rhea" id="RHEA:20249"/>
        <dbReference type="ChEBI" id="CHEBI:57416"/>
        <dbReference type="ChEBI" id="CHEBI:57972"/>
        <dbReference type="EC" id="5.1.1.1"/>
    </reaction>
</comment>
<dbReference type="SUPFAM" id="SSF51419">
    <property type="entry name" value="PLP-binding barrel"/>
    <property type="match status" value="1"/>
</dbReference>
<keyword evidence="12" id="KW-1185">Reference proteome</keyword>
<dbReference type="InterPro" id="IPR020622">
    <property type="entry name" value="Ala_racemase_pyridoxalP-BS"/>
</dbReference>
<dbReference type="EC" id="5.1.1.1" evidence="4 7"/>
<dbReference type="SMART" id="SM01005">
    <property type="entry name" value="Ala_racemase_C"/>
    <property type="match status" value="1"/>
</dbReference>
<evidence type="ECO:0000256" key="4">
    <source>
        <dbReference type="ARBA" id="ARBA00013089"/>
    </source>
</evidence>
<accession>A0A1Y5STE4</accession>
<dbReference type="UniPathway" id="UPA00042">
    <property type="reaction ID" value="UER00497"/>
</dbReference>
<evidence type="ECO:0000256" key="9">
    <source>
        <dbReference type="PIRSR" id="PIRSR600821-52"/>
    </source>
</evidence>
<dbReference type="Pfam" id="PF01168">
    <property type="entry name" value="Ala_racemase_N"/>
    <property type="match status" value="1"/>
</dbReference>
<evidence type="ECO:0000256" key="7">
    <source>
        <dbReference type="HAMAP-Rule" id="MF_01201"/>
    </source>
</evidence>
<dbReference type="CDD" id="cd00430">
    <property type="entry name" value="PLPDE_III_AR"/>
    <property type="match status" value="1"/>
</dbReference>
<dbReference type="AlphaFoldDB" id="A0A1Y5STE4"/>
<dbReference type="InterPro" id="IPR011079">
    <property type="entry name" value="Ala_racemase_C"/>
</dbReference>
<dbReference type="NCBIfam" id="TIGR00492">
    <property type="entry name" value="alr"/>
    <property type="match status" value="1"/>
</dbReference>
<evidence type="ECO:0000259" key="10">
    <source>
        <dbReference type="SMART" id="SM01005"/>
    </source>
</evidence>
<comment type="pathway">
    <text evidence="7">Amino-acid biosynthesis; D-alanine biosynthesis; D-alanine from L-alanine: step 1/1.</text>
</comment>
<name>A0A1Y5STE4_9PROT</name>
<evidence type="ECO:0000313" key="11">
    <source>
        <dbReference type="EMBL" id="SLN47990.1"/>
    </source>
</evidence>
<organism evidence="11 12">
    <name type="scientific">Oceanibacterium hippocampi</name>
    <dbReference type="NCBI Taxonomy" id="745714"/>
    <lineage>
        <taxon>Bacteria</taxon>
        <taxon>Pseudomonadati</taxon>
        <taxon>Pseudomonadota</taxon>
        <taxon>Alphaproteobacteria</taxon>
        <taxon>Sneathiellales</taxon>
        <taxon>Sneathiellaceae</taxon>
        <taxon>Oceanibacterium</taxon>
    </lineage>
</organism>
<dbReference type="FunCoup" id="A0A1Y5STE4">
    <property type="interactions" value="410"/>
</dbReference>
<feature type="active site" description="Proton acceptor; specific for L-alanine" evidence="7">
    <location>
        <position position="274"/>
    </location>
</feature>
<proteinExistence type="inferred from homology"/>
<dbReference type="Gene3D" id="2.40.37.10">
    <property type="entry name" value="Lyase, Ornithine Decarboxylase, Chain A, domain 1"/>
    <property type="match status" value="1"/>
</dbReference>
<keyword evidence="5 7" id="KW-0663">Pyridoxal phosphate</keyword>
<evidence type="ECO:0000256" key="6">
    <source>
        <dbReference type="ARBA" id="ARBA00023235"/>
    </source>
</evidence>
<evidence type="ECO:0000256" key="2">
    <source>
        <dbReference type="ARBA" id="ARBA00001933"/>
    </source>
</evidence>
<dbReference type="InterPro" id="IPR029066">
    <property type="entry name" value="PLP-binding_barrel"/>
</dbReference>
<evidence type="ECO:0000313" key="12">
    <source>
        <dbReference type="Proteomes" id="UP000193200"/>
    </source>
</evidence>
<dbReference type="InParanoid" id="A0A1Y5STE4"/>
<reference evidence="11 12" key="1">
    <citation type="submission" date="2017-03" db="EMBL/GenBank/DDBJ databases">
        <authorList>
            <person name="Afonso C.L."/>
            <person name="Miller P.J."/>
            <person name="Scott M.A."/>
            <person name="Spackman E."/>
            <person name="Goraichik I."/>
            <person name="Dimitrov K.M."/>
            <person name="Suarez D.L."/>
            <person name="Swayne D.E."/>
        </authorList>
    </citation>
    <scope>NUCLEOTIDE SEQUENCE [LARGE SCALE GENOMIC DNA]</scope>
    <source>
        <strain evidence="11 12">CECT 7691</strain>
    </source>
</reference>